<name>A0A8X7CJN9_9ARAC</name>
<evidence type="ECO:0000313" key="1">
    <source>
        <dbReference type="EMBL" id="GFY69711.1"/>
    </source>
</evidence>
<reference evidence="1" key="1">
    <citation type="submission" date="2020-08" db="EMBL/GenBank/DDBJ databases">
        <title>Multicomponent nature underlies the extraordinary mechanical properties of spider dragline silk.</title>
        <authorList>
            <person name="Kono N."/>
            <person name="Nakamura H."/>
            <person name="Mori M."/>
            <person name="Yoshida Y."/>
            <person name="Ohtoshi R."/>
            <person name="Malay A.D."/>
            <person name="Moran D.A.P."/>
            <person name="Tomita M."/>
            <person name="Numata K."/>
            <person name="Arakawa K."/>
        </authorList>
    </citation>
    <scope>NUCLEOTIDE SEQUENCE</scope>
</reference>
<feature type="non-terminal residue" evidence="1">
    <location>
        <position position="15"/>
    </location>
</feature>
<dbReference type="EMBL" id="BMAV01017752">
    <property type="protein sequence ID" value="GFY69711.1"/>
    <property type="molecule type" value="Genomic_DNA"/>
</dbReference>
<sequence>MKERRKGLGTIRKEA</sequence>
<dbReference type="Proteomes" id="UP000886998">
    <property type="component" value="Unassembled WGS sequence"/>
</dbReference>
<proteinExistence type="predicted"/>
<gene>
    <name evidence="1" type="ORF">TNIN_40451</name>
</gene>
<keyword evidence="2" id="KW-1185">Reference proteome</keyword>
<evidence type="ECO:0000313" key="2">
    <source>
        <dbReference type="Proteomes" id="UP000886998"/>
    </source>
</evidence>
<protein>
    <submittedName>
        <fullName evidence="1">Uncharacterized protein</fullName>
    </submittedName>
</protein>
<comment type="caution">
    <text evidence="1">The sequence shown here is derived from an EMBL/GenBank/DDBJ whole genome shotgun (WGS) entry which is preliminary data.</text>
</comment>
<accession>A0A8X7CJN9</accession>
<organism evidence="1 2">
    <name type="scientific">Trichonephila inaurata madagascariensis</name>
    <dbReference type="NCBI Taxonomy" id="2747483"/>
    <lineage>
        <taxon>Eukaryota</taxon>
        <taxon>Metazoa</taxon>
        <taxon>Ecdysozoa</taxon>
        <taxon>Arthropoda</taxon>
        <taxon>Chelicerata</taxon>
        <taxon>Arachnida</taxon>
        <taxon>Araneae</taxon>
        <taxon>Araneomorphae</taxon>
        <taxon>Entelegynae</taxon>
        <taxon>Araneoidea</taxon>
        <taxon>Nephilidae</taxon>
        <taxon>Trichonephila</taxon>
        <taxon>Trichonephila inaurata</taxon>
    </lineage>
</organism>